<dbReference type="PANTHER" id="PTHR13822">
    <property type="entry name" value="ATP SYNTHASE DELTA/EPSILON CHAIN"/>
    <property type="match status" value="1"/>
</dbReference>
<dbReference type="CDD" id="cd12152">
    <property type="entry name" value="F1-ATPase_delta"/>
    <property type="match status" value="1"/>
</dbReference>
<keyword evidence="5 8" id="KW-0472">Membrane</keyword>
<evidence type="ECO:0000259" key="11">
    <source>
        <dbReference type="Pfam" id="PF00401"/>
    </source>
</evidence>
<evidence type="ECO:0000259" key="12">
    <source>
        <dbReference type="Pfam" id="PF02823"/>
    </source>
</evidence>
<dbReference type="GO" id="GO:0045259">
    <property type="term" value="C:proton-transporting ATP synthase complex"/>
    <property type="evidence" value="ECO:0007669"/>
    <property type="project" value="UniProtKB-KW"/>
</dbReference>
<evidence type="ECO:0000256" key="5">
    <source>
        <dbReference type="ARBA" id="ARBA00023136"/>
    </source>
</evidence>
<dbReference type="NCBIfam" id="TIGR01216">
    <property type="entry name" value="ATP_synt_epsi"/>
    <property type="match status" value="1"/>
</dbReference>
<reference evidence="13 14" key="1">
    <citation type="submission" date="2017-09" db="EMBL/GenBank/DDBJ databases">
        <title>Depth-based differentiation of microbial function through sediment-hosted aquifers and enrichment of novel symbionts in the deep terrestrial subsurface.</title>
        <authorList>
            <person name="Probst A.J."/>
            <person name="Ladd B."/>
            <person name="Jarett J.K."/>
            <person name="Geller-Mcgrath D.E."/>
            <person name="Sieber C.M."/>
            <person name="Emerson J.B."/>
            <person name="Anantharaman K."/>
            <person name="Thomas B.C."/>
            <person name="Malmstrom R."/>
            <person name="Stieglmeier M."/>
            <person name="Klingl A."/>
            <person name="Woyke T."/>
            <person name="Ryan C.M."/>
            <person name="Banfield J.F."/>
        </authorList>
    </citation>
    <scope>NUCLEOTIDE SEQUENCE [LARGE SCALE GENOMIC DNA]</scope>
    <source>
        <strain evidence="13">CG11_big_fil_rev_8_21_14_0_20_39_34</strain>
    </source>
</reference>
<keyword evidence="8" id="KW-0375">Hydrogen ion transport</keyword>
<protein>
    <recommendedName>
        <fullName evidence="8">ATP synthase epsilon chain</fullName>
    </recommendedName>
    <alternativeName>
        <fullName evidence="8">ATP synthase F1 sector epsilon subunit</fullName>
    </alternativeName>
    <alternativeName>
        <fullName evidence="8">F-ATPase epsilon subunit</fullName>
    </alternativeName>
</protein>
<dbReference type="SUPFAM" id="SSF51344">
    <property type="entry name" value="Epsilon subunit of F1F0-ATP synthase N-terminal domain"/>
    <property type="match status" value="1"/>
</dbReference>
<dbReference type="InterPro" id="IPR036771">
    <property type="entry name" value="ATPsynth_dsu/esu_N"/>
</dbReference>
<comment type="subcellular location">
    <subcellularLocation>
        <location evidence="1 8">Cell membrane</location>
        <topology evidence="1 8">Peripheral membrane protein</topology>
    </subcellularLocation>
</comment>
<evidence type="ECO:0000256" key="8">
    <source>
        <dbReference type="HAMAP-Rule" id="MF_00530"/>
    </source>
</evidence>
<keyword evidence="4 8" id="KW-0406">Ion transport</keyword>
<dbReference type="Proteomes" id="UP000229600">
    <property type="component" value="Unassembled WGS sequence"/>
</dbReference>
<accession>A0A2H0N5F6</accession>
<dbReference type="Pfam" id="PF02823">
    <property type="entry name" value="ATP-synt_DE_N"/>
    <property type="match status" value="1"/>
</dbReference>
<keyword evidence="8" id="KW-1003">Cell membrane</keyword>
<evidence type="ECO:0000256" key="4">
    <source>
        <dbReference type="ARBA" id="ARBA00023065"/>
    </source>
</evidence>
<evidence type="ECO:0000256" key="3">
    <source>
        <dbReference type="ARBA" id="ARBA00022448"/>
    </source>
</evidence>
<dbReference type="PANTHER" id="PTHR13822:SF10">
    <property type="entry name" value="ATP SYNTHASE EPSILON CHAIN, CHLOROPLASTIC"/>
    <property type="match status" value="1"/>
</dbReference>
<feature type="domain" description="ATP synthase F1 complex delta/epsilon subunit N-terminal" evidence="12">
    <location>
        <begin position="4"/>
        <end position="83"/>
    </location>
</feature>
<organism evidence="13 14">
    <name type="scientific">Candidatus Magasanikbacteria bacterium CG11_big_fil_rev_8_21_14_0_20_39_34</name>
    <dbReference type="NCBI Taxonomy" id="1974653"/>
    <lineage>
        <taxon>Bacteria</taxon>
        <taxon>Candidatus Magasanikiibacteriota</taxon>
    </lineage>
</organism>
<dbReference type="GO" id="GO:0046933">
    <property type="term" value="F:proton-transporting ATP synthase activity, rotational mechanism"/>
    <property type="evidence" value="ECO:0007669"/>
    <property type="project" value="UniProtKB-UniRule"/>
</dbReference>
<dbReference type="GO" id="GO:0005886">
    <property type="term" value="C:plasma membrane"/>
    <property type="evidence" value="ECO:0007669"/>
    <property type="project" value="UniProtKB-SubCell"/>
</dbReference>
<comment type="function">
    <text evidence="8">Produces ATP from ADP in the presence of a proton gradient across the membrane.</text>
</comment>
<evidence type="ECO:0000256" key="9">
    <source>
        <dbReference type="RuleBase" id="RU003656"/>
    </source>
</evidence>
<sequence>MPIDFKIVTPYGVTYSDEIEKVSIPTTNGMITVCERHAPLISVLQSGEMNVHKVDGSTINVAVSGGFLEIQSDSRVYIMADTAERAEEIDLSRAQDALKRAEELLKNEDKLADVDFALLQAKIEKELARIHVGSKYREVHLN</sequence>
<evidence type="ECO:0000313" key="14">
    <source>
        <dbReference type="Proteomes" id="UP000229600"/>
    </source>
</evidence>
<evidence type="ECO:0000256" key="10">
    <source>
        <dbReference type="SAM" id="Coils"/>
    </source>
</evidence>
<keyword evidence="7 8" id="KW-0066">ATP synthesis</keyword>
<dbReference type="EMBL" id="PCWN01000007">
    <property type="protein sequence ID" value="PIR04139.1"/>
    <property type="molecule type" value="Genomic_DNA"/>
</dbReference>
<keyword evidence="10" id="KW-0175">Coiled coil</keyword>
<dbReference type="InterPro" id="IPR020547">
    <property type="entry name" value="ATP_synth_F1_esu_C"/>
</dbReference>
<feature type="domain" description="ATP synthase epsilon subunit C-terminal" evidence="11">
    <location>
        <begin position="87"/>
        <end position="132"/>
    </location>
</feature>
<dbReference type="Gene3D" id="2.60.15.10">
    <property type="entry name" value="F0F1 ATP synthase delta/epsilon subunit, N-terminal"/>
    <property type="match status" value="1"/>
</dbReference>
<dbReference type="Pfam" id="PF00401">
    <property type="entry name" value="ATP-synt_DE"/>
    <property type="match status" value="1"/>
</dbReference>
<comment type="caution">
    <text evidence="13">The sequence shown here is derived from an EMBL/GenBank/DDBJ whole genome shotgun (WGS) entry which is preliminary data.</text>
</comment>
<evidence type="ECO:0000256" key="1">
    <source>
        <dbReference type="ARBA" id="ARBA00004202"/>
    </source>
</evidence>
<dbReference type="AlphaFoldDB" id="A0A2H0N5F6"/>
<evidence type="ECO:0000256" key="7">
    <source>
        <dbReference type="ARBA" id="ARBA00023310"/>
    </source>
</evidence>
<evidence type="ECO:0000256" key="2">
    <source>
        <dbReference type="ARBA" id="ARBA00005712"/>
    </source>
</evidence>
<gene>
    <name evidence="8 13" type="primary">atpC</name>
    <name evidence="13" type="ORF">COV59_03065</name>
</gene>
<dbReference type="InterPro" id="IPR020546">
    <property type="entry name" value="ATP_synth_F1_dsu/esu_N"/>
</dbReference>
<dbReference type="InterPro" id="IPR001469">
    <property type="entry name" value="ATP_synth_F1_dsu/esu"/>
</dbReference>
<evidence type="ECO:0000313" key="13">
    <source>
        <dbReference type="EMBL" id="PIR04139.1"/>
    </source>
</evidence>
<evidence type="ECO:0000256" key="6">
    <source>
        <dbReference type="ARBA" id="ARBA00023196"/>
    </source>
</evidence>
<comment type="subunit">
    <text evidence="8 9">F-type ATPases have 2 components, CF(1) - the catalytic core - and CF(0) - the membrane proton channel. CF(1) has five subunits: alpha(3), beta(3), gamma(1), delta(1), epsilon(1). CF(0) has three main subunits: a, b and c.</text>
</comment>
<dbReference type="Gene3D" id="1.20.5.440">
    <property type="entry name" value="ATP synthase delta/epsilon subunit, C-terminal domain"/>
    <property type="match status" value="1"/>
</dbReference>
<keyword evidence="3 8" id="KW-0813">Transport</keyword>
<keyword evidence="6 8" id="KW-0139">CF(1)</keyword>
<comment type="similarity">
    <text evidence="2 8 9">Belongs to the ATPase epsilon chain family.</text>
</comment>
<dbReference type="HAMAP" id="MF_00530">
    <property type="entry name" value="ATP_synth_epsil_bac"/>
    <property type="match status" value="1"/>
</dbReference>
<proteinExistence type="inferred from homology"/>
<feature type="coiled-coil region" evidence="10">
    <location>
        <begin position="84"/>
        <end position="111"/>
    </location>
</feature>
<dbReference type="GO" id="GO:0005524">
    <property type="term" value="F:ATP binding"/>
    <property type="evidence" value="ECO:0007669"/>
    <property type="project" value="UniProtKB-UniRule"/>
</dbReference>
<name>A0A2H0N5F6_9BACT</name>
<dbReference type="SUPFAM" id="SSF46604">
    <property type="entry name" value="Epsilon subunit of F1F0-ATP synthase C-terminal domain"/>
    <property type="match status" value="1"/>
</dbReference>
<dbReference type="InterPro" id="IPR036794">
    <property type="entry name" value="ATP_F1_dsu/esu_C_sf"/>
</dbReference>